<keyword evidence="2" id="KW-1185">Reference proteome</keyword>
<evidence type="ECO:0000313" key="2">
    <source>
        <dbReference type="Proteomes" id="UP001314170"/>
    </source>
</evidence>
<protein>
    <submittedName>
        <fullName evidence="1">Uncharacterized protein</fullName>
    </submittedName>
</protein>
<evidence type="ECO:0000313" key="1">
    <source>
        <dbReference type="EMBL" id="CAK7340624.1"/>
    </source>
</evidence>
<proteinExistence type="predicted"/>
<organism evidence="1 2">
    <name type="scientific">Dovyalis caffra</name>
    <dbReference type="NCBI Taxonomy" id="77055"/>
    <lineage>
        <taxon>Eukaryota</taxon>
        <taxon>Viridiplantae</taxon>
        <taxon>Streptophyta</taxon>
        <taxon>Embryophyta</taxon>
        <taxon>Tracheophyta</taxon>
        <taxon>Spermatophyta</taxon>
        <taxon>Magnoliopsida</taxon>
        <taxon>eudicotyledons</taxon>
        <taxon>Gunneridae</taxon>
        <taxon>Pentapetalae</taxon>
        <taxon>rosids</taxon>
        <taxon>fabids</taxon>
        <taxon>Malpighiales</taxon>
        <taxon>Salicaceae</taxon>
        <taxon>Flacourtieae</taxon>
        <taxon>Dovyalis</taxon>
    </lineage>
</organism>
<dbReference type="Proteomes" id="UP001314170">
    <property type="component" value="Unassembled WGS sequence"/>
</dbReference>
<name>A0AAV1RVB0_9ROSI</name>
<sequence length="278" mass="31804">MRRYSVNTSEIPVIQEKFEKRLGPEWRDLRIYETIILSTRLISFDGPLITALACFGDISCNDFLLPEGPIGIRMEDVLAITSFSSVSIELSTLDTNPPDAKKTYQWTGVQCEKKRSRKRQGEEWNPFLKRQYGTNWFRKFTLHQEETEDENDVYCNSSSIFLEPCSPNRFTRQLGHLQSVPVPFYQTIDQPWHSGKEVSVSVLKHSEQEYLTRKSAISQVKRIHYSPSSNAAFVLKFGIVPGRFLGKRAGVQSQRSLRGSILVDVVNERGTARVVPPD</sequence>
<accession>A0AAV1RVB0</accession>
<dbReference type="EMBL" id="CAWUPB010001160">
    <property type="protein sequence ID" value="CAK7340624.1"/>
    <property type="molecule type" value="Genomic_DNA"/>
</dbReference>
<comment type="caution">
    <text evidence="1">The sequence shown here is derived from an EMBL/GenBank/DDBJ whole genome shotgun (WGS) entry which is preliminary data.</text>
</comment>
<dbReference type="AlphaFoldDB" id="A0AAV1RVB0"/>
<gene>
    <name evidence="1" type="ORF">DCAF_LOCUS15709</name>
</gene>
<reference evidence="1 2" key="1">
    <citation type="submission" date="2024-01" db="EMBL/GenBank/DDBJ databases">
        <authorList>
            <person name="Waweru B."/>
        </authorList>
    </citation>
    <scope>NUCLEOTIDE SEQUENCE [LARGE SCALE GENOMIC DNA]</scope>
</reference>